<evidence type="ECO:0000256" key="9">
    <source>
        <dbReference type="PROSITE-ProRule" id="PRU00205"/>
    </source>
</evidence>
<feature type="domain" description="NodB homology" evidence="13">
    <location>
        <begin position="417"/>
        <end position="604"/>
    </location>
</feature>
<dbReference type="GO" id="GO:0050291">
    <property type="term" value="F:sphingosine N-acyltransferase activity"/>
    <property type="evidence" value="ECO:0007669"/>
    <property type="project" value="InterPro"/>
</dbReference>
<dbReference type="Gene3D" id="3.20.20.370">
    <property type="entry name" value="Glycoside hydrolase/deacetylase"/>
    <property type="match status" value="1"/>
</dbReference>
<feature type="transmembrane region" description="Helical" evidence="11">
    <location>
        <begin position="167"/>
        <end position="189"/>
    </location>
</feature>
<feature type="transmembrane region" description="Helical" evidence="11">
    <location>
        <begin position="685"/>
        <end position="705"/>
    </location>
</feature>
<keyword evidence="7 9" id="KW-0472">Membrane</keyword>
<proteinExistence type="inferred from homology"/>
<dbReference type="GO" id="GO:0005975">
    <property type="term" value="P:carbohydrate metabolic process"/>
    <property type="evidence" value="ECO:0007669"/>
    <property type="project" value="InterPro"/>
</dbReference>
<evidence type="ECO:0000256" key="11">
    <source>
        <dbReference type="SAM" id="Phobius"/>
    </source>
</evidence>
<protein>
    <submittedName>
        <fullName evidence="14">Uncharacterized protein</fullName>
    </submittedName>
</protein>
<dbReference type="EMBL" id="JAEPRC010000599">
    <property type="protein sequence ID" value="KAG2194221.1"/>
    <property type="molecule type" value="Genomic_DNA"/>
</dbReference>
<dbReference type="Pfam" id="PF03798">
    <property type="entry name" value="TRAM_LAG1_CLN8"/>
    <property type="match status" value="1"/>
</dbReference>
<evidence type="ECO:0000259" key="13">
    <source>
        <dbReference type="PROSITE" id="PS51677"/>
    </source>
</evidence>
<feature type="transmembrane region" description="Helical" evidence="11">
    <location>
        <begin position="272"/>
        <end position="293"/>
    </location>
</feature>
<evidence type="ECO:0000313" key="14">
    <source>
        <dbReference type="EMBL" id="KAG2194221.1"/>
    </source>
</evidence>
<evidence type="ECO:0000256" key="5">
    <source>
        <dbReference type="ARBA" id="ARBA00022824"/>
    </source>
</evidence>
<dbReference type="Pfam" id="PF01522">
    <property type="entry name" value="Polysacc_deac_1"/>
    <property type="match status" value="1"/>
</dbReference>
<sequence length="706" mass="80578">MKKSNPKDSLKVKKTTTSLQDLAKYLSKRQIEIPLKVVGFILAGYFLRLPVFEHFIFISNQRQDGRAATMDYVLFPLAKLVNVPKKKYQRFAEQSYSVFYYGIAFGFGVYVMYDSPWWFDTTYFWRDYPVTDYTKSFKYYYLVQFAYWLQQIFVLQIEAPRKDYKELVMHHINTLLLISLSYCCNFTRVGNAVFVCMDLPDSILALAKALNYCVPGIVCNTTFGIMVISWLYTRVYLFGCIIWSTLTEPDLYVPQFVLHPPSGNWFPYFVKYIIAGLMIGLFFLILFWTLMIFKVIYKIITEPEAKDVRSDDEDEVDYNTSIEKIEGKHHDDDDDDDDDDDNDRNSKVKPDEPKSITPHDEKWLEDIDLDDIEGVVRPVGSGVCKDAKCDGSDNERCFESCGNMATEDDIYGCPSEKTWALSFDDGPSNFTVELLDILDKANVKATFCVMGAQALKYPEIVKRAYKAGHQIASHTYSHPHLMSLSNEEIVYEVRATEEAIKAAIGVKPRYIRPPYGEADKRVKSILKKMGYKTLMWNVDPTDYNVHMLKDGAQRIQGVFDEIASGKPSTLNAHNDKGFINLYQTSIRQIPKIIKTLRSKGFKMTTAAECIGDKKPHTAPGDHKEKHDDDDDDDDDYSEDAKKFIKEDTFIASGFGSKKEQQKQNAAQQQNQNSAQQKATSAANSITFSAAIGFTLAACGILTNYLI</sequence>
<feature type="transmembrane region" description="Helical" evidence="11">
    <location>
        <begin position="209"/>
        <end position="228"/>
    </location>
</feature>
<feature type="compositionally biased region" description="Basic and acidic residues" evidence="10">
    <location>
        <begin position="343"/>
        <end position="360"/>
    </location>
</feature>
<feature type="region of interest" description="Disordered" evidence="10">
    <location>
        <begin position="321"/>
        <end position="360"/>
    </location>
</feature>
<dbReference type="InterPro" id="IPR016439">
    <property type="entry name" value="Lag1/Lac1-like"/>
</dbReference>
<feature type="compositionally biased region" description="Acidic residues" evidence="10">
    <location>
        <begin position="627"/>
        <end position="637"/>
    </location>
</feature>
<dbReference type="AlphaFoldDB" id="A0A8H7QMF4"/>
<dbReference type="InterPro" id="IPR002509">
    <property type="entry name" value="NODB_dom"/>
</dbReference>
<organism evidence="14 15">
    <name type="scientific">Mucor plumbeus</name>
    <dbReference type="NCBI Taxonomy" id="97098"/>
    <lineage>
        <taxon>Eukaryota</taxon>
        <taxon>Fungi</taxon>
        <taxon>Fungi incertae sedis</taxon>
        <taxon>Mucoromycota</taxon>
        <taxon>Mucoromycotina</taxon>
        <taxon>Mucoromycetes</taxon>
        <taxon>Mucorales</taxon>
        <taxon>Mucorineae</taxon>
        <taxon>Mucoraceae</taxon>
        <taxon>Mucor</taxon>
    </lineage>
</organism>
<comment type="subcellular location">
    <subcellularLocation>
        <location evidence="1">Endoplasmic reticulum membrane</location>
        <topology evidence="1">Multi-pass membrane protein</topology>
    </subcellularLocation>
</comment>
<dbReference type="InterPro" id="IPR011330">
    <property type="entry name" value="Glyco_hydro/deAcase_b/a-brl"/>
</dbReference>
<dbReference type="Proteomes" id="UP000650833">
    <property type="component" value="Unassembled WGS sequence"/>
</dbReference>
<feature type="region of interest" description="Disordered" evidence="10">
    <location>
        <begin position="654"/>
        <end position="680"/>
    </location>
</feature>
<dbReference type="PROSITE" id="PS50922">
    <property type="entry name" value="TLC"/>
    <property type="match status" value="1"/>
</dbReference>
<feature type="compositionally biased region" description="Low complexity" evidence="10">
    <location>
        <begin position="662"/>
        <end position="680"/>
    </location>
</feature>
<feature type="region of interest" description="Disordered" evidence="10">
    <location>
        <begin position="610"/>
        <end position="637"/>
    </location>
</feature>
<evidence type="ECO:0000256" key="8">
    <source>
        <dbReference type="ARBA" id="ARBA00023180"/>
    </source>
</evidence>
<dbReference type="PANTHER" id="PTHR12560:SF11">
    <property type="entry name" value="CERAMIDE SYNTHASE LAC1-RELATED"/>
    <property type="match status" value="1"/>
</dbReference>
<keyword evidence="5" id="KW-0256">Endoplasmic reticulum</keyword>
<feature type="transmembrane region" description="Helical" evidence="11">
    <location>
        <begin position="98"/>
        <end position="119"/>
    </location>
</feature>
<evidence type="ECO:0000256" key="6">
    <source>
        <dbReference type="ARBA" id="ARBA00022989"/>
    </source>
</evidence>
<evidence type="ECO:0000256" key="10">
    <source>
        <dbReference type="SAM" id="MobiDB-lite"/>
    </source>
</evidence>
<comment type="similarity">
    <text evidence="2">Belongs to the sphingosine N-acyltransferase family.</text>
</comment>
<dbReference type="GO" id="GO:0016810">
    <property type="term" value="F:hydrolase activity, acting on carbon-nitrogen (but not peptide) bonds"/>
    <property type="evidence" value="ECO:0007669"/>
    <property type="project" value="InterPro"/>
</dbReference>
<accession>A0A8H7QMF4</accession>
<name>A0A8H7QMF4_9FUNG</name>
<keyword evidence="4 9" id="KW-0812">Transmembrane</keyword>
<dbReference type="OrthoDB" id="537032at2759"/>
<evidence type="ECO:0000313" key="15">
    <source>
        <dbReference type="Proteomes" id="UP000650833"/>
    </source>
</evidence>
<feature type="domain" description="TLC" evidence="12">
    <location>
        <begin position="86"/>
        <end position="301"/>
    </location>
</feature>
<dbReference type="SMART" id="SM00724">
    <property type="entry name" value="TLC"/>
    <property type="match status" value="1"/>
</dbReference>
<dbReference type="GO" id="GO:0005789">
    <property type="term" value="C:endoplasmic reticulum membrane"/>
    <property type="evidence" value="ECO:0007669"/>
    <property type="project" value="UniProtKB-SubCell"/>
</dbReference>
<gene>
    <name evidence="14" type="ORF">INT46_005397</name>
</gene>
<keyword evidence="6 11" id="KW-1133">Transmembrane helix</keyword>
<evidence type="ECO:0000259" key="12">
    <source>
        <dbReference type="PROSITE" id="PS50922"/>
    </source>
</evidence>
<keyword evidence="3" id="KW-0808">Transferase</keyword>
<dbReference type="SUPFAM" id="SSF88713">
    <property type="entry name" value="Glycoside hydrolase/deacetylase"/>
    <property type="match status" value="1"/>
</dbReference>
<feature type="compositionally biased region" description="Acidic residues" evidence="10">
    <location>
        <begin position="332"/>
        <end position="342"/>
    </location>
</feature>
<reference evidence="14" key="1">
    <citation type="submission" date="2020-12" db="EMBL/GenBank/DDBJ databases">
        <title>Metabolic potential, ecology and presence of endohyphal bacteria is reflected in genomic diversity of Mucoromycotina.</title>
        <authorList>
            <person name="Muszewska A."/>
            <person name="Okrasinska A."/>
            <person name="Steczkiewicz K."/>
            <person name="Drgas O."/>
            <person name="Orlowska M."/>
            <person name="Perlinska-Lenart U."/>
            <person name="Aleksandrzak-Piekarczyk T."/>
            <person name="Szatraj K."/>
            <person name="Zielenkiewicz U."/>
            <person name="Pilsyk S."/>
            <person name="Malc E."/>
            <person name="Mieczkowski P."/>
            <person name="Kruszewska J.S."/>
            <person name="Biernat P."/>
            <person name="Pawlowska J."/>
        </authorList>
    </citation>
    <scope>NUCLEOTIDE SEQUENCE</scope>
    <source>
        <strain evidence="14">CBS 226.32</strain>
    </source>
</reference>
<evidence type="ECO:0000256" key="4">
    <source>
        <dbReference type="ARBA" id="ARBA00022692"/>
    </source>
</evidence>
<evidence type="ECO:0000256" key="2">
    <source>
        <dbReference type="ARBA" id="ARBA00009808"/>
    </source>
</evidence>
<evidence type="ECO:0000256" key="1">
    <source>
        <dbReference type="ARBA" id="ARBA00004477"/>
    </source>
</evidence>
<comment type="caution">
    <text evidence="14">The sequence shown here is derived from an EMBL/GenBank/DDBJ whole genome shotgun (WGS) entry which is preliminary data.</text>
</comment>
<dbReference type="PANTHER" id="PTHR12560">
    <property type="entry name" value="LONGEVITY ASSURANCE FACTOR 1 LAG1"/>
    <property type="match status" value="1"/>
</dbReference>
<dbReference type="GO" id="GO:0046513">
    <property type="term" value="P:ceramide biosynthetic process"/>
    <property type="evidence" value="ECO:0007669"/>
    <property type="project" value="InterPro"/>
</dbReference>
<feature type="compositionally biased region" description="Basic and acidic residues" evidence="10">
    <location>
        <begin position="610"/>
        <end position="626"/>
    </location>
</feature>
<keyword evidence="8" id="KW-0325">Glycoprotein</keyword>
<evidence type="ECO:0000256" key="7">
    <source>
        <dbReference type="ARBA" id="ARBA00023136"/>
    </source>
</evidence>
<dbReference type="PROSITE" id="PS51677">
    <property type="entry name" value="NODB"/>
    <property type="match status" value="1"/>
</dbReference>
<evidence type="ECO:0000256" key="3">
    <source>
        <dbReference type="ARBA" id="ARBA00022679"/>
    </source>
</evidence>
<dbReference type="InterPro" id="IPR006634">
    <property type="entry name" value="TLC-dom"/>
</dbReference>
<keyword evidence="15" id="KW-1185">Reference proteome</keyword>